<feature type="compositionally biased region" description="Basic residues" evidence="1">
    <location>
        <begin position="77"/>
        <end position="87"/>
    </location>
</feature>
<dbReference type="EMBL" id="HBUE01109225">
    <property type="protein sequence ID" value="CAG6488077.1"/>
    <property type="molecule type" value="Transcribed_RNA"/>
</dbReference>
<protein>
    <submittedName>
        <fullName evidence="2">(northern house mosquito) hypothetical protein</fullName>
    </submittedName>
</protein>
<accession>A0A8D8CBE0</accession>
<feature type="region of interest" description="Disordered" evidence="1">
    <location>
        <begin position="31"/>
        <end position="108"/>
    </location>
</feature>
<organism evidence="2">
    <name type="scientific">Culex pipiens</name>
    <name type="common">House mosquito</name>
    <dbReference type="NCBI Taxonomy" id="7175"/>
    <lineage>
        <taxon>Eukaryota</taxon>
        <taxon>Metazoa</taxon>
        <taxon>Ecdysozoa</taxon>
        <taxon>Arthropoda</taxon>
        <taxon>Hexapoda</taxon>
        <taxon>Insecta</taxon>
        <taxon>Pterygota</taxon>
        <taxon>Neoptera</taxon>
        <taxon>Endopterygota</taxon>
        <taxon>Diptera</taxon>
        <taxon>Nematocera</taxon>
        <taxon>Culicoidea</taxon>
        <taxon>Culicidae</taxon>
        <taxon>Culicinae</taxon>
        <taxon>Culicini</taxon>
        <taxon>Culex</taxon>
        <taxon>Culex</taxon>
    </lineage>
</organism>
<reference evidence="2" key="1">
    <citation type="submission" date="2021-05" db="EMBL/GenBank/DDBJ databases">
        <authorList>
            <person name="Alioto T."/>
            <person name="Alioto T."/>
            <person name="Gomez Garrido J."/>
        </authorList>
    </citation>
    <scope>NUCLEOTIDE SEQUENCE</scope>
</reference>
<name>A0A8D8CBE0_CULPI</name>
<dbReference type="EMBL" id="HBUE01204567">
    <property type="protein sequence ID" value="CAG6531335.1"/>
    <property type="molecule type" value="Transcribed_RNA"/>
</dbReference>
<evidence type="ECO:0000313" key="2">
    <source>
        <dbReference type="EMBL" id="CAG6488077.1"/>
    </source>
</evidence>
<dbReference type="EMBL" id="HBUE01204570">
    <property type="protein sequence ID" value="CAG6531338.1"/>
    <property type="molecule type" value="Transcribed_RNA"/>
</dbReference>
<feature type="compositionally biased region" description="Low complexity" evidence="1">
    <location>
        <begin position="99"/>
        <end position="108"/>
    </location>
</feature>
<evidence type="ECO:0000256" key="1">
    <source>
        <dbReference type="SAM" id="MobiDB-lite"/>
    </source>
</evidence>
<dbReference type="EMBL" id="HBUE01310823">
    <property type="protein sequence ID" value="CAG6583191.1"/>
    <property type="molecule type" value="Transcribed_RNA"/>
</dbReference>
<dbReference type="AlphaFoldDB" id="A0A8D8CBE0"/>
<sequence>MAAAGCTPCCADRTDSGSDCWPEVAERSAAAAAHLDSDGRSRPRCAPGRSNRSWARTPPPPGRHRGHCAGIASSSRRSIRRRRRVPRRSGAGAGRARSRLLFAGAAAS</sequence>
<proteinExistence type="predicted"/>
<dbReference type="EMBL" id="HBUE01310826">
    <property type="protein sequence ID" value="CAG6583194.1"/>
    <property type="molecule type" value="Transcribed_RNA"/>
</dbReference>